<feature type="domain" description="Integrase catalytic" evidence="1">
    <location>
        <begin position="138"/>
        <end position="323"/>
    </location>
</feature>
<evidence type="ECO:0000313" key="3">
    <source>
        <dbReference type="Proteomes" id="UP000287969"/>
    </source>
</evidence>
<proteinExistence type="predicted"/>
<dbReference type="RefSeq" id="WP_128752210.1">
    <property type="nucleotide sequence ID" value="NZ_CP035282.1"/>
</dbReference>
<dbReference type="NCBIfam" id="NF033546">
    <property type="entry name" value="transpos_IS21"/>
    <property type="match status" value="1"/>
</dbReference>
<protein>
    <submittedName>
        <fullName evidence="2">IS21 family transposase</fullName>
    </submittedName>
</protein>
<accession>A0A410QB67</accession>
<dbReference type="AlphaFoldDB" id="A0A410QB67"/>
<dbReference type="GO" id="GO:0015074">
    <property type="term" value="P:DNA integration"/>
    <property type="evidence" value="ECO:0007669"/>
    <property type="project" value="InterPro"/>
</dbReference>
<dbReference type="EMBL" id="CP035282">
    <property type="protein sequence ID" value="QAT61124.1"/>
    <property type="molecule type" value="Genomic_DNA"/>
</dbReference>
<organism evidence="2 3">
    <name type="scientific">Acidilutibacter cellobiosedens</name>
    <dbReference type="NCBI Taxonomy" id="2507161"/>
    <lineage>
        <taxon>Bacteria</taxon>
        <taxon>Bacillati</taxon>
        <taxon>Bacillota</taxon>
        <taxon>Tissierellia</taxon>
        <taxon>Tissierellales</taxon>
        <taxon>Acidilutibacteraceae</taxon>
        <taxon>Acidilutibacter</taxon>
    </lineage>
</organism>
<dbReference type="Proteomes" id="UP000287969">
    <property type="component" value="Chromosome"/>
</dbReference>
<reference evidence="3" key="1">
    <citation type="submission" date="2019-01" db="EMBL/GenBank/DDBJ databases">
        <title>Draft genomes of a novel of Sporanaerobacter strains.</title>
        <authorList>
            <person name="Ma S."/>
        </authorList>
    </citation>
    <scope>NUCLEOTIDE SEQUENCE [LARGE SCALE GENOMIC DNA]</scope>
    <source>
        <strain evidence="3">NJN-17</strain>
    </source>
</reference>
<dbReference type="PROSITE" id="PS50994">
    <property type="entry name" value="INTEGRASE"/>
    <property type="match status" value="1"/>
</dbReference>
<dbReference type="SUPFAM" id="SSF46689">
    <property type="entry name" value="Homeodomain-like"/>
    <property type="match status" value="1"/>
</dbReference>
<evidence type="ECO:0000259" key="1">
    <source>
        <dbReference type="PROSITE" id="PS50994"/>
    </source>
</evidence>
<gene>
    <name evidence="2" type="ORF">EQM13_05750</name>
</gene>
<dbReference type="InterPro" id="IPR054353">
    <property type="entry name" value="IstA-like_C"/>
</dbReference>
<sequence>MIKLNQKQRIILKHIDGMSNRSIASELHMSKDTVNKYVNEYKNQKQELLAKNPETDTKELIQAIVKKPKYNSENRGPNKVTSEMIEVIEECLKVNEWKRANGMSKQQMRKIDIHEYLLKKNFNISYSSVKRLVKTIEDRHREAFIRQEYVLGDVCEFDWGTTKLDIGGEGYKAYQMAVFTPAKSGIRYSMLFKSQDTPAFQQSHAEFFSFCKGNFRTMVYDNMRVAVKKFVGLFEKEPTKALTELSIYYGFNFRFTNIAKGNEKGHVERSVEYVRRKVFSEPGNDKFGTLAEANKFLFEECMKLNNKEASNGLVPMEIFKEEQKHLFPNLPKFESSIYSENRVDKYSTVTVSQNHYSVPDTLVGKMVKVKMFTDKIIIYYDNSIVAKHDRSFKLHDWKIEIHHYLRTLHKKPGALKGSTALLQTDTQIKYIYEQYYTKDAKTFLQVLEIIYEKGIHAVTEALRELEKLSPMDMSADKVKVICESRKEKEICVTVPLNDHLTEKSRSTLSIYDKLAALQSRKLNKEAV</sequence>
<dbReference type="Pfam" id="PF22483">
    <property type="entry name" value="Mu-transpos_C_2"/>
    <property type="match status" value="1"/>
</dbReference>
<keyword evidence="3" id="KW-1185">Reference proteome</keyword>
<evidence type="ECO:0000313" key="2">
    <source>
        <dbReference type="EMBL" id="QAT61124.1"/>
    </source>
</evidence>
<dbReference type="KEGG" id="spoa:EQM13_05750"/>
<dbReference type="InterPro" id="IPR009057">
    <property type="entry name" value="Homeodomain-like_sf"/>
</dbReference>
<dbReference type="PANTHER" id="PTHR35004">
    <property type="entry name" value="TRANSPOSASE RV3428C-RELATED"/>
    <property type="match status" value="1"/>
</dbReference>
<dbReference type="PANTHER" id="PTHR35004:SF7">
    <property type="entry name" value="INTEGRASE PROTEIN"/>
    <property type="match status" value="1"/>
</dbReference>
<dbReference type="InterPro" id="IPR001584">
    <property type="entry name" value="Integrase_cat-core"/>
</dbReference>
<dbReference type="OrthoDB" id="3193769at2"/>
<name>A0A410QB67_9FIRM</name>